<comment type="caution">
    <text evidence="1">The sequence shown here is derived from an EMBL/GenBank/DDBJ whole genome shotgun (WGS) entry which is preliminary data.</text>
</comment>
<proteinExistence type="predicted"/>
<evidence type="ECO:0000313" key="2">
    <source>
        <dbReference type="Proteomes" id="UP001320706"/>
    </source>
</evidence>
<organism evidence="1 2">
    <name type="scientific">Zalaria obscura</name>
    <dbReference type="NCBI Taxonomy" id="2024903"/>
    <lineage>
        <taxon>Eukaryota</taxon>
        <taxon>Fungi</taxon>
        <taxon>Dikarya</taxon>
        <taxon>Ascomycota</taxon>
        <taxon>Pezizomycotina</taxon>
        <taxon>Dothideomycetes</taxon>
        <taxon>Dothideomycetidae</taxon>
        <taxon>Dothideales</taxon>
        <taxon>Zalariaceae</taxon>
        <taxon>Zalaria</taxon>
    </lineage>
</organism>
<keyword evidence="2" id="KW-1185">Reference proteome</keyword>
<evidence type="ECO:0000313" key="1">
    <source>
        <dbReference type="EMBL" id="KAK8198640.1"/>
    </source>
</evidence>
<name>A0ACC3S5Y8_9PEZI</name>
<dbReference type="EMBL" id="JAMKPW020000040">
    <property type="protein sequence ID" value="KAK8198640.1"/>
    <property type="molecule type" value="Genomic_DNA"/>
</dbReference>
<sequence length="333" mass="37167">MAGGGLITPKMASSILSTPPGQTNPYPSPTRTGTIPFTPPGTSLETETWYALWGELSSSTVPLIVLHGGPGVAHNYLLPTSHLSSAPWSRTVILYDQLGCGKSTHLPDKNGDTDFWTPQLFMRELENLLKALDIETYDILGQSWGGMLGAQYATTRPKGLRRLIIADSPADMVSWVETADKLRKLLPEDVQETLTRCEKEGTTESEEYEQAVIEYLRRFVCRVWPFPKELADSLAQLKEDNTVNMTMNGPSEFFVTGSLKTWNIISELHKIQIPVLLVNGKYDEAQDVVMEPYFREITGRVKWVRFAESSHTPQLEETDDFILAVGNFLEAAL</sequence>
<reference evidence="1" key="1">
    <citation type="submission" date="2024-02" db="EMBL/GenBank/DDBJ databases">
        <title>Metagenome Assembled Genome of Zalaria obscura JY119.</title>
        <authorList>
            <person name="Vighnesh L."/>
            <person name="Jagadeeshwari U."/>
            <person name="Venkata Ramana C."/>
            <person name="Sasikala C."/>
        </authorList>
    </citation>
    <scope>NUCLEOTIDE SEQUENCE</scope>
    <source>
        <strain evidence="1">JY119</strain>
    </source>
</reference>
<gene>
    <name evidence="1" type="ORF">M8818_006507</name>
</gene>
<dbReference type="Proteomes" id="UP001320706">
    <property type="component" value="Unassembled WGS sequence"/>
</dbReference>
<protein>
    <submittedName>
        <fullName evidence="1">Uncharacterized protein</fullName>
    </submittedName>
</protein>
<accession>A0ACC3S5Y8</accession>